<evidence type="ECO:0000313" key="11">
    <source>
        <dbReference type="Proteomes" id="UP000015103"/>
    </source>
</evidence>
<evidence type="ECO:0000256" key="4">
    <source>
        <dbReference type="ARBA" id="ARBA00022692"/>
    </source>
</evidence>
<organism evidence="10 11">
    <name type="scientific">Rhodnius prolixus</name>
    <name type="common">Triatomid bug</name>
    <dbReference type="NCBI Taxonomy" id="13249"/>
    <lineage>
        <taxon>Eukaryota</taxon>
        <taxon>Metazoa</taxon>
        <taxon>Ecdysozoa</taxon>
        <taxon>Arthropoda</taxon>
        <taxon>Hexapoda</taxon>
        <taxon>Insecta</taxon>
        <taxon>Pterygota</taxon>
        <taxon>Neoptera</taxon>
        <taxon>Paraneoptera</taxon>
        <taxon>Hemiptera</taxon>
        <taxon>Heteroptera</taxon>
        <taxon>Panheteroptera</taxon>
        <taxon>Cimicomorpha</taxon>
        <taxon>Reduviidae</taxon>
        <taxon>Triatominae</taxon>
        <taxon>Rhodnius</taxon>
    </lineage>
</organism>
<dbReference type="PANTHER" id="PTHR21304">
    <property type="entry name" value="MICOS COMPLEX SUBUNIT MIC10"/>
    <property type="match status" value="1"/>
</dbReference>
<dbReference type="HOGENOM" id="CLU_068905_4_1_1"/>
<dbReference type="PANTHER" id="PTHR21304:SF0">
    <property type="entry name" value="MICOS COMPLEX SUBUNIT MIC10"/>
    <property type="match status" value="1"/>
</dbReference>
<evidence type="ECO:0000256" key="8">
    <source>
        <dbReference type="ARBA" id="ARBA00023136"/>
    </source>
</evidence>
<keyword evidence="8 9" id="KW-0472">Membrane</keyword>
<dbReference type="GO" id="GO:0061617">
    <property type="term" value="C:MICOS complex"/>
    <property type="evidence" value="ECO:0007669"/>
    <property type="project" value="UniProtKB-UniRule"/>
</dbReference>
<evidence type="ECO:0000256" key="7">
    <source>
        <dbReference type="ARBA" id="ARBA00023128"/>
    </source>
</evidence>
<comment type="function">
    <text evidence="1 9">Component of the MICOS complex, a large protein complex of the mitochondrial inner membrane that plays crucial roles in the maintenance of crista junctions, inner membrane architecture, and formation of contact sites to the outer membrane.</text>
</comment>
<proteinExistence type="inferred from homology"/>
<evidence type="ECO:0000256" key="2">
    <source>
        <dbReference type="ARBA" id="ARBA00004434"/>
    </source>
</evidence>
<keyword evidence="11" id="KW-1185">Reference proteome</keyword>
<evidence type="ECO:0000256" key="3">
    <source>
        <dbReference type="ARBA" id="ARBA00006792"/>
    </source>
</evidence>
<comment type="similarity">
    <text evidence="3 9">Belongs to the MICOS complex subunit Mic10 family.</text>
</comment>
<evidence type="ECO:0000256" key="6">
    <source>
        <dbReference type="ARBA" id="ARBA00022989"/>
    </source>
</evidence>
<keyword evidence="6 9" id="KW-1133">Transmembrane helix</keyword>
<dbReference type="InterPro" id="IPR007512">
    <property type="entry name" value="Mic10"/>
</dbReference>
<accession>T1HM68</accession>
<dbReference type="InParanoid" id="T1HM68"/>
<comment type="subcellular location">
    <subcellularLocation>
        <location evidence="2 9">Mitochondrion inner membrane</location>
        <topology evidence="2 9">Single-pass membrane protein</topology>
    </subcellularLocation>
</comment>
<dbReference type="STRING" id="13249.T1HM68"/>
<name>T1HM68_RHOPR</name>
<dbReference type="eggNOG" id="KOG4604">
    <property type="taxonomic scope" value="Eukaryota"/>
</dbReference>
<evidence type="ECO:0000256" key="1">
    <source>
        <dbReference type="ARBA" id="ARBA00002689"/>
    </source>
</evidence>
<dbReference type="Proteomes" id="UP000015103">
    <property type="component" value="Unassembled WGS sequence"/>
</dbReference>
<evidence type="ECO:0000256" key="9">
    <source>
        <dbReference type="RuleBase" id="RU363011"/>
    </source>
</evidence>
<comment type="subunit">
    <text evidence="9">Component of the mitochondrial contact site and cristae organizing system (MICOS) complex.</text>
</comment>
<dbReference type="FunCoup" id="T1HM68">
    <property type="interactions" value="406"/>
</dbReference>
<dbReference type="Pfam" id="PF04418">
    <property type="entry name" value="DUF543"/>
    <property type="match status" value="1"/>
</dbReference>
<dbReference type="RefSeq" id="XP_073970500.1">
    <property type="nucleotide sequence ID" value="XM_074114399.1"/>
</dbReference>
<dbReference type="AlphaFoldDB" id="T1HM68"/>
<dbReference type="VEuPathDB" id="VectorBase:RPRC005142"/>
<protein>
    <recommendedName>
        <fullName evidence="9">MICOS complex subunit MIC10</fullName>
    </recommendedName>
</protein>
<dbReference type="GeneID" id="141447149"/>
<dbReference type="EnsemblMetazoa" id="RPRC005142-RA">
    <property type="protein sequence ID" value="RPRC005142-PA"/>
    <property type="gene ID" value="RPRC005142"/>
</dbReference>
<evidence type="ECO:0000313" key="10">
    <source>
        <dbReference type="EnsemblMetazoa" id="RPRC005142-PA"/>
    </source>
</evidence>
<sequence>MAIPSSREDELGKKWDRCIADTLLKFGGGILVGGVTSLILFKRRKWPVFIGAGFGVGLAYGNCERELKDVLTLAPASQKV</sequence>
<dbReference type="EMBL" id="ACPB03017303">
    <property type="status" value="NOT_ANNOTATED_CDS"/>
    <property type="molecule type" value="Genomic_DNA"/>
</dbReference>
<reference evidence="10" key="1">
    <citation type="submission" date="2015-05" db="UniProtKB">
        <authorList>
            <consortium name="EnsemblMetazoa"/>
        </authorList>
    </citation>
    <scope>IDENTIFICATION</scope>
</reference>
<keyword evidence="5 9" id="KW-0999">Mitochondrion inner membrane</keyword>
<keyword evidence="7 9" id="KW-0496">Mitochondrion</keyword>
<keyword evidence="4 9" id="KW-0812">Transmembrane</keyword>
<dbReference type="OMA" id="DEHGRKW"/>
<evidence type="ECO:0000256" key="5">
    <source>
        <dbReference type="ARBA" id="ARBA00022792"/>
    </source>
</evidence>
<feature type="transmembrane region" description="Helical" evidence="9">
    <location>
        <begin position="23"/>
        <end position="41"/>
    </location>
</feature>